<keyword evidence="10" id="KW-1185">Reference proteome</keyword>
<evidence type="ECO:0000256" key="7">
    <source>
        <dbReference type="PROSITE-ProRule" id="PRU01373"/>
    </source>
</evidence>
<keyword evidence="4 7" id="KW-0133">Cell shape</keyword>
<accession>A0A495MHX7</accession>
<comment type="pathway">
    <text evidence="1 7">Cell wall biogenesis; peptidoglycan biosynthesis.</text>
</comment>
<evidence type="ECO:0000313" key="10">
    <source>
        <dbReference type="Proteomes" id="UP000277579"/>
    </source>
</evidence>
<dbReference type="CDD" id="cd16913">
    <property type="entry name" value="YkuD_like"/>
    <property type="match status" value="1"/>
</dbReference>
<keyword evidence="6 7" id="KW-0961">Cell wall biogenesis/degradation</keyword>
<protein>
    <submittedName>
        <fullName evidence="9">L,D-transpeptidase-like protein</fullName>
    </submittedName>
</protein>
<dbReference type="InterPro" id="IPR038063">
    <property type="entry name" value="Transpep_catalytic_dom"/>
</dbReference>
<feature type="domain" description="L,D-TPase catalytic" evidence="8">
    <location>
        <begin position="28"/>
        <end position="164"/>
    </location>
</feature>
<dbReference type="SUPFAM" id="SSF141523">
    <property type="entry name" value="L,D-transpeptidase catalytic domain-like"/>
    <property type="match status" value="1"/>
</dbReference>
<name>A0A495MHX7_9FLAO</name>
<dbReference type="Pfam" id="PF03734">
    <property type="entry name" value="YkuD"/>
    <property type="match status" value="1"/>
</dbReference>
<dbReference type="InterPro" id="IPR005490">
    <property type="entry name" value="LD_TPept_cat_dom"/>
</dbReference>
<dbReference type="GO" id="GO:0071555">
    <property type="term" value="P:cell wall organization"/>
    <property type="evidence" value="ECO:0007669"/>
    <property type="project" value="UniProtKB-UniRule"/>
</dbReference>
<evidence type="ECO:0000256" key="2">
    <source>
        <dbReference type="ARBA" id="ARBA00005992"/>
    </source>
</evidence>
<evidence type="ECO:0000256" key="5">
    <source>
        <dbReference type="ARBA" id="ARBA00022984"/>
    </source>
</evidence>
<dbReference type="AlphaFoldDB" id="A0A495MHX7"/>
<feature type="active site" description="Nucleophile" evidence="7">
    <location>
        <position position="140"/>
    </location>
</feature>
<comment type="similarity">
    <text evidence="2">Belongs to the YkuD family.</text>
</comment>
<dbReference type="EMBL" id="RBLC01000001">
    <property type="protein sequence ID" value="RKS25587.1"/>
    <property type="molecule type" value="Genomic_DNA"/>
</dbReference>
<comment type="caution">
    <text evidence="9">The sequence shown here is derived from an EMBL/GenBank/DDBJ whole genome shotgun (WGS) entry which is preliminary data.</text>
</comment>
<dbReference type="UniPathway" id="UPA00219"/>
<gene>
    <name evidence="9" type="ORF">CLV94_0622</name>
</gene>
<dbReference type="RefSeq" id="WP_121374974.1">
    <property type="nucleotide sequence ID" value="NZ_RBLC01000001.1"/>
</dbReference>
<evidence type="ECO:0000256" key="6">
    <source>
        <dbReference type="ARBA" id="ARBA00023316"/>
    </source>
</evidence>
<evidence type="ECO:0000256" key="3">
    <source>
        <dbReference type="ARBA" id="ARBA00022679"/>
    </source>
</evidence>
<dbReference type="GO" id="GO:0009252">
    <property type="term" value="P:peptidoglycan biosynthetic process"/>
    <property type="evidence" value="ECO:0007669"/>
    <property type="project" value="UniProtKB-UniPathway"/>
</dbReference>
<evidence type="ECO:0000256" key="4">
    <source>
        <dbReference type="ARBA" id="ARBA00022960"/>
    </source>
</evidence>
<dbReference type="GO" id="GO:0008360">
    <property type="term" value="P:regulation of cell shape"/>
    <property type="evidence" value="ECO:0007669"/>
    <property type="project" value="UniProtKB-UniRule"/>
</dbReference>
<proteinExistence type="inferred from homology"/>
<sequence>MIFIIILLIIAAYYFYPESKLPKGKEIDRIEVFKSKRRMKVYSEGVLLKTYRISLGKNPVGHKQFEGDYKTPEGIYSIDGRNPNSAFHKNLGISYPNENDLEKAKRLGKPAGGDIKIHGLRNGRGYISKFHRWRDWTAGCIAVTDAEVDELYDAVKIGAEIQVYP</sequence>
<dbReference type="Gene3D" id="2.40.440.10">
    <property type="entry name" value="L,D-transpeptidase catalytic domain-like"/>
    <property type="match status" value="1"/>
</dbReference>
<evidence type="ECO:0000313" key="9">
    <source>
        <dbReference type="EMBL" id="RKS25587.1"/>
    </source>
</evidence>
<dbReference type="GO" id="GO:0016740">
    <property type="term" value="F:transferase activity"/>
    <property type="evidence" value="ECO:0007669"/>
    <property type="project" value="UniProtKB-KW"/>
</dbReference>
<evidence type="ECO:0000256" key="1">
    <source>
        <dbReference type="ARBA" id="ARBA00004752"/>
    </source>
</evidence>
<dbReference type="GO" id="GO:0004180">
    <property type="term" value="F:carboxypeptidase activity"/>
    <property type="evidence" value="ECO:0007669"/>
    <property type="project" value="UniProtKB-ARBA"/>
</dbReference>
<dbReference type="PANTHER" id="PTHR36699:SF1">
    <property type="entry name" value="L,D-TRANSPEPTIDASE YAFK-RELATED"/>
    <property type="match status" value="1"/>
</dbReference>
<keyword evidence="3" id="KW-0808">Transferase</keyword>
<dbReference type="PROSITE" id="PS52029">
    <property type="entry name" value="LD_TPASE"/>
    <property type="match status" value="1"/>
</dbReference>
<organism evidence="9 10">
    <name type="scientific">Flavobacterium endophyticum</name>
    <dbReference type="NCBI Taxonomy" id="1540163"/>
    <lineage>
        <taxon>Bacteria</taxon>
        <taxon>Pseudomonadati</taxon>
        <taxon>Bacteroidota</taxon>
        <taxon>Flavobacteriia</taxon>
        <taxon>Flavobacteriales</taxon>
        <taxon>Flavobacteriaceae</taxon>
        <taxon>Flavobacterium</taxon>
    </lineage>
</organism>
<reference evidence="9 10" key="1">
    <citation type="submission" date="2018-10" db="EMBL/GenBank/DDBJ databases">
        <title>Genomic Encyclopedia of Archaeal and Bacterial Type Strains, Phase II (KMG-II): from individual species to whole genera.</title>
        <authorList>
            <person name="Goeker M."/>
        </authorList>
    </citation>
    <scope>NUCLEOTIDE SEQUENCE [LARGE SCALE GENOMIC DNA]</scope>
    <source>
        <strain evidence="9 10">DSM 29537</strain>
    </source>
</reference>
<dbReference type="OrthoDB" id="9809748at2"/>
<feature type="active site" description="Proton donor/acceptor" evidence="7">
    <location>
        <position position="118"/>
    </location>
</feature>
<keyword evidence="5 7" id="KW-0573">Peptidoglycan synthesis</keyword>
<dbReference type="Proteomes" id="UP000277579">
    <property type="component" value="Unassembled WGS sequence"/>
</dbReference>
<dbReference type="PANTHER" id="PTHR36699">
    <property type="entry name" value="LD-TRANSPEPTIDASE"/>
    <property type="match status" value="1"/>
</dbReference>
<evidence type="ECO:0000259" key="8">
    <source>
        <dbReference type="PROSITE" id="PS52029"/>
    </source>
</evidence>